<dbReference type="PATRIC" id="fig|1658765.3.peg.3264"/>
<dbReference type="EMBL" id="LFBU01000001">
    <property type="protein sequence ID" value="KMQ77016.1"/>
    <property type="molecule type" value="Genomic_DNA"/>
</dbReference>
<evidence type="ECO:0000256" key="1">
    <source>
        <dbReference type="SAM" id="MobiDB-lite"/>
    </source>
</evidence>
<gene>
    <name evidence="2" type="ORF">Msub_13231</name>
</gene>
<feature type="compositionally biased region" description="Acidic residues" evidence="1">
    <location>
        <begin position="109"/>
        <end position="119"/>
    </location>
</feature>
<dbReference type="AlphaFoldDB" id="A0A0J7JH17"/>
<evidence type="ECO:0008006" key="4">
    <source>
        <dbReference type="Google" id="ProtNLM"/>
    </source>
</evidence>
<evidence type="ECO:0000313" key="3">
    <source>
        <dbReference type="Proteomes" id="UP000036102"/>
    </source>
</evidence>
<dbReference type="SUPFAM" id="SSF160059">
    <property type="entry name" value="PriA/YqbF domain"/>
    <property type="match status" value="1"/>
</dbReference>
<accession>A0A0J7JH17</accession>
<feature type="compositionally biased region" description="Basic residues" evidence="1">
    <location>
        <begin position="129"/>
        <end position="141"/>
    </location>
</feature>
<protein>
    <recommendedName>
        <fullName evidence="4">Mu-like prophage FluMu N-terminal domain-containing protein</fullName>
    </recommendedName>
</protein>
<feature type="compositionally biased region" description="Low complexity" evidence="1">
    <location>
        <begin position="59"/>
        <end position="70"/>
    </location>
</feature>
<proteinExistence type="predicted"/>
<sequence length="168" mass="17856">MGRVFQETDHGSTQEHRKNQAAPAPGSEPNTQPGQGAKETEATEPAKDQAAKEGTTDNAQAPQAPESASATGEAGQHVAEPAGDAKPEDAQGDNTQETGNQNDQGEQTPDPEGDNDNPPEGEKAALWVRTRRRVGSRRRAGIRFGREPIGVDLESLTDEQVKAIKEDP</sequence>
<feature type="non-terminal residue" evidence="2">
    <location>
        <position position="168"/>
    </location>
</feature>
<organism evidence="2 3">
    <name type="scientific">Marinobacter subterrani</name>
    <dbReference type="NCBI Taxonomy" id="1658765"/>
    <lineage>
        <taxon>Bacteria</taxon>
        <taxon>Pseudomonadati</taxon>
        <taxon>Pseudomonadota</taxon>
        <taxon>Gammaproteobacteria</taxon>
        <taxon>Pseudomonadales</taxon>
        <taxon>Marinobacteraceae</taxon>
        <taxon>Marinobacter</taxon>
    </lineage>
</organism>
<reference evidence="2 3" key="1">
    <citation type="submission" date="2015-06" db="EMBL/GenBank/DDBJ databases">
        <title>Marinobacter subterrani, a genetically tractable neutrophilic iron-oxidizing strain isolated from the Soudan Iron Mine.</title>
        <authorList>
            <person name="Bonis B.M."/>
            <person name="Gralnick J.A."/>
        </authorList>
    </citation>
    <scope>NUCLEOTIDE SEQUENCE [LARGE SCALE GENOMIC DNA]</scope>
    <source>
        <strain evidence="2 3">JG233</strain>
    </source>
</reference>
<name>A0A0J7JH17_9GAMM</name>
<keyword evidence="3" id="KW-1185">Reference proteome</keyword>
<evidence type="ECO:0000313" key="2">
    <source>
        <dbReference type="EMBL" id="KMQ77016.1"/>
    </source>
</evidence>
<comment type="caution">
    <text evidence="2">The sequence shown here is derived from an EMBL/GenBank/DDBJ whole genome shotgun (WGS) entry which is preliminary data.</text>
</comment>
<feature type="compositionally biased region" description="Basic and acidic residues" evidence="1">
    <location>
        <begin position="1"/>
        <end position="18"/>
    </location>
</feature>
<feature type="region of interest" description="Disordered" evidence="1">
    <location>
        <begin position="1"/>
        <end position="142"/>
    </location>
</feature>
<feature type="compositionally biased region" description="Polar residues" evidence="1">
    <location>
        <begin position="92"/>
        <end position="107"/>
    </location>
</feature>
<feature type="compositionally biased region" description="Basic and acidic residues" evidence="1">
    <location>
        <begin position="38"/>
        <end position="55"/>
    </location>
</feature>
<dbReference type="Proteomes" id="UP000036102">
    <property type="component" value="Unassembled WGS sequence"/>
</dbReference>